<dbReference type="AlphaFoldDB" id="A0A9P1H3I4"/>
<dbReference type="EMBL" id="CALLCH030000012">
    <property type="protein sequence ID" value="CAI4215308.1"/>
    <property type="molecule type" value="Genomic_DNA"/>
</dbReference>
<evidence type="ECO:0008006" key="4">
    <source>
        <dbReference type="Google" id="ProtNLM"/>
    </source>
</evidence>
<evidence type="ECO:0000313" key="2">
    <source>
        <dbReference type="EMBL" id="CAI4215308.1"/>
    </source>
</evidence>
<proteinExistence type="predicted"/>
<organism evidence="2 3">
    <name type="scientific">Parascedosporium putredinis</name>
    <dbReference type="NCBI Taxonomy" id="1442378"/>
    <lineage>
        <taxon>Eukaryota</taxon>
        <taxon>Fungi</taxon>
        <taxon>Dikarya</taxon>
        <taxon>Ascomycota</taxon>
        <taxon>Pezizomycotina</taxon>
        <taxon>Sordariomycetes</taxon>
        <taxon>Hypocreomycetidae</taxon>
        <taxon>Microascales</taxon>
        <taxon>Microascaceae</taxon>
        <taxon>Parascedosporium</taxon>
    </lineage>
</organism>
<feature type="compositionally biased region" description="Polar residues" evidence="1">
    <location>
        <begin position="43"/>
        <end position="53"/>
    </location>
</feature>
<sequence length="267" mass="30120">MSKATLGSLPIELHIQILSYLDLEPPSYSRFTNRPTPHMLDAPSNQPLKSVSQHGPRRRATLDDDDEVDTQPSSDSLLVNCETLWETLFSAIDPLRFSIISRPARFGLLLALPLDFDTLWSYGSHEHVLSFARDSRLVMPSPQLPASDPVLAPRSRIFTIRPWTATLLNEGCNLGVYKTALEAGDIDVRDLWLERNASYAALMTNLFAWTASTNWRSLRVLESGDTADKQAWDLAAHYMLRGQTKKWAIERDGVFVWVEPDAARARE</sequence>
<evidence type="ECO:0000313" key="3">
    <source>
        <dbReference type="Proteomes" id="UP000838763"/>
    </source>
</evidence>
<evidence type="ECO:0000256" key="1">
    <source>
        <dbReference type="SAM" id="MobiDB-lite"/>
    </source>
</evidence>
<comment type="caution">
    <text evidence="2">The sequence shown here is derived from an EMBL/GenBank/DDBJ whole genome shotgun (WGS) entry which is preliminary data.</text>
</comment>
<keyword evidence="3" id="KW-1185">Reference proteome</keyword>
<protein>
    <recommendedName>
        <fullName evidence="4">F-box domain-containing protein</fullName>
    </recommendedName>
</protein>
<gene>
    <name evidence="2" type="ORF">PPNO1_LOCUS5021</name>
</gene>
<accession>A0A9P1H3I4</accession>
<dbReference type="OrthoDB" id="5296720at2759"/>
<feature type="region of interest" description="Disordered" evidence="1">
    <location>
        <begin position="32"/>
        <end position="74"/>
    </location>
</feature>
<dbReference type="Proteomes" id="UP000838763">
    <property type="component" value="Unassembled WGS sequence"/>
</dbReference>
<name>A0A9P1H3I4_9PEZI</name>
<reference evidence="2" key="1">
    <citation type="submission" date="2022-11" db="EMBL/GenBank/DDBJ databases">
        <authorList>
            <person name="Scott C."/>
            <person name="Bruce N."/>
        </authorList>
    </citation>
    <scope>NUCLEOTIDE SEQUENCE</scope>
</reference>